<proteinExistence type="predicted"/>
<organism evidence="1 2">
    <name type="scientific">Borrelia hermsii (strain HS1 / DAH)</name>
    <dbReference type="NCBI Taxonomy" id="314723"/>
    <lineage>
        <taxon>Bacteria</taxon>
        <taxon>Pseudomonadati</taxon>
        <taxon>Spirochaetota</taxon>
        <taxon>Spirochaetia</taxon>
        <taxon>Spirochaetales</taxon>
        <taxon>Borreliaceae</taxon>
        <taxon>Borrelia</taxon>
    </lineage>
</organism>
<dbReference type="EMBL" id="CP000048">
    <property type="protein sequence ID" value="AAX17062.1"/>
    <property type="molecule type" value="Genomic_DNA"/>
</dbReference>
<dbReference type="RefSeq" id="WP_012422313.1">
    <property type="nucleotide sequence ID" value="NC_010673.1"/>
</dbReference>
<gene>
    <name evidence="1" type="ordered locus">BH0556</name>
</gene>
<name>A0AA34WDG9_BORHD</name>
<reference evidence="2" key="1">
    <citation type="submission" date="2004-12" db="EMBL/GenBank/DDBJ databases">
        <title>The genome sequence of Borrelia hermsii and Borrelia turicatae: comparative analysis of two agents of endemic N. America relapsing fever.</title>
        <authorList>
            <person name="Porcella S.F."/>
            <person name="Raffel S.J."/>
            <person name="Schrumpf M.E."/>
            <person name="Montgomery B."/>
            <person name="Smith T."/>
            <person name="Schwan T.G."/>
        </authorList>
    </citation>
    <scope>NUCLEOTIDE SEQUENCE [LARGE SCALE GENOMIC DNA]</scope>
    <source>
        <strain evidence="2">HS1 / DAH</strain>
    </source>
</reference>
<dbReference type="AlphaFoldDB" id="A0AA34WDG9"/>
<dbReference type="GeneID" id="71843374"/>
<sequence length="287" mass="34187">MSGVKVYYPENFNALVSLFKEDSNSYIVYNEIDFHKNAAIFMKNDISDNFFIINNFERFNKVSLKSNFLEMGPCVTYDAILQFGERNIPRLFYEFISRLNDRIYLNSINIANGFYYKNTVFDLYPLLLSLDAQLEFKNILTKKTYTYNAYSINRDDYIQSRHTLFLNKLKFPITNLWNKSFYSKIFVDTFSSDILEEVNIIFICVLLNVKRDIISDFLMKIFYNDKVITLRDSQVLLLNKSLPLSLVEIEDSLKMLDRNMRDVKNFNFGERSLRLIKNFYFDILFNF</sequence>
<evidence type="ECO:0000313" key="1">
    <source>
        <dbReference type="EMBL" id="AAX17062.1"/>
    </source>
</evidence>
<dbReference type="Proteomes" id="UP000008834">
    <property type="component" value="Chromosome"/>
</dbReference>
<evidence type="ECO:0000313" key="2">
    <source>
        <dbReference type="Proteomes" id="UP000008834"/>
    </source>
</evidence>
<accession>A0AA34WDG9</accession>
<protein>
    <submittedName>
        <fullName evidence="1">Uncharacterized protein</fullName>
    </submittedName>
</protein>
<dbReference type="KEGG" id="bhr:BH0556"/>